<name>A0A9K3J278_HELAN</name>
<comment type="caution">
    <text evidence="1">The sequence shown here is derived from an EMBL/GenBank/DDBJ whole genome shotgun (WGS) entry which is preliminary data.</text>
</comment>
<accession>A0A9K3J278</accession>
<evidence type="ECO:0000313" key="2">
    <source>
        <dbReference type="Proteomes" id="UP000215914"/>
    </source>
</evidence>
<protein>
    <submittedName>
        <fullName evidence="1">Uncharacterized protein</fullName>
    </submittedName>
</protein>
<dbReference type="Proteomes" id="UP000215914">
    <property type="component" value="Unassembled WGS sequence"/>
</dbReference>
<proteinExistence type="predicted"/>
<reference evidence="1" key="1">
    <citation type="journal article" date="2017" name="Nature">
        <title>The sunflower genome provides insights into oil metabolism, flowering and Asterid evolution.</title>
        <authorList>
            <person name="Badouin H."/>
            <person name="Gouzy J."/>
            <person name="Grassa C.J."/>
            <person name="Murat F."/>
            <person name="Staton S.E."/>
            <person name="Cottret L."/>
            <person name="Lelandais-Briere C."/>
            <person name="Owens G.L."/>
            <person name="Carrere S."/>
            <person name="Mayjonade B."/>
            <person name="Legrand L."/>
            <person name="Gill N."/>
            <person name="Kane N.C."/>
            <person name="Bowers J.E."/>
            <person name="Hubner S."/>
            <person name="Bellec A."/>
            <person name="Berard A."/>
            <person name="Berges H."/>
            <person name="Blanchet N."/>
            <person name="Boniface M.C."/>
            <person name="Brunel D."/>
            <person name="Catrice O."/>
            <person name="Chaidir N."/>
            <person name="Claudel C."/>
            <person name="Donnadieu C."/>
            <person name="Faraut T."/>
            <person name="Fievet G."/>
            <person name="Helmstetter N."/>
            <person name="King M."/>
            <person name="Knapp S.J."/>
            <person name="Lai Z."/>
            <person name="Le Paslier M.C."/>
            <person name="Lippi Y."/>
            <person name="Lorenzon L."/>
            <person name="Mandel J.R."/>
            <person name="Marage G."/>
            <person name="Marchand G."/>
            <person name="Marquand E."/>
            <person name="Bret-Mestries E."/>
            <person name="Morien E."/>
            <person name="Nambeesan S."/>
            <person name="Nguyen T."/>
            <person name="Pegot-Espagnet P."/>
            <person name="Pouilly N."/>
            <person name="Raftis F."/>
            <person name="Sallet E."/>
            <person name="Schiex T."/>
            <person name="Thomas J."/>
            <person name="Vandecasteele C."/>
            <person name="Vares D."/>
            <person name="Vear F."/>
            <person name="Vautrin S."/>
            <person name="Crespi M."/>
            <person name="Mangin B."/>
            <person name="Burke J.M."/>
            <person name="Salse J."/>
            <person name="Munos S."/>
            <person name="Vincourt P."/>
            <person name="Rieseberg L.H."/>
            <person name="Langlade N.B."/>
        </authorList>
    </citation>
    <scope>NUCLEOTIDE SEQUENCE</scope>
    <source>
        <tissue evidence="1">Leaves</tissue>
    </source>
</reference>
<dbReference type="Gramene" id="mRNA:HanXRQr2_Chr05g0229131">
    <property type="protein sequence ID" value="mRNA:HanXRQr2_Chr05g0229131"/>
    <property type="gene ID" value="HanXRQr2_Chr05g0229131"/>
</dbReference>
<keyword evidence="2" id="KW-1185">Reference proteome</keyword>
<dbReference type="EMBL" id="MNCJ02000320">
    <property type="protein sequence ID" value="KAF5807047.1"/>
    <property type="molecule type" value="Genomic_DNA"/>
</dbReference>
<sequence>MIVIACSNKQATCSTPEVGSFMTLLQKLNKQIKLNAISSSDGELKRIHKKGTKEDICGCLTLGCLTYLKCPDLSLDCTKKSKQVDNNTFLTPFVNS</sequence>
<organism evidence="1 2">
    <name type="scientific">Helianthus annuus</name>
    <name type="common">Common sunflower</name>
    <dbReference type="NCBI Taxonomy" id="4232"/>
    <lineage>
        <taxon>Eukaryota</taxon>
        <taxon>Viridiplantae</taxon>
        <taxon>Streptophyta</taxon>
        <taxon>Embryophyta</taxon>
        <taxon>Tracheophyta</taxon>
        <taxon>Spermatophyta</taxon>
        <taxon>Magnoliopsida</taxon>
        <taxon>eudicotyledons</taxon>
        <taxon>Gunneridae</taxon>
        <taxon>Pentapetalae</taxon>
        <taxon>asterids</taxon>
        <taxon>campanulids</taxon>
        <taxon>Asterales</taxon>
        <taxon>Asteraceae</taxon>
        <taxon>Asteroideae</taxon>
        <taxon>Heliantheae alliance</taxon>
        <taxon>Heliantheae</taxon>
        <taxon>Helianthus</taxon>
    </lineage>
</organism>
<reference evidence="1" key="2">
    <citation type="submission" date="2020-06" db="EMBL/GenBank/DDBJ databases">
        <title>Helianthus annuus Genome sequencing and assembly Release 2.</title>
        <authorList>
            <person name="Gouzy J."/>
            <person name="Langlade N."/>
            <person name="Munos S."/>
        </authorList>
    </citation>
    <scope>NUCLEOTIDE SEQUENCE</scope>
    <source>
        <tissue evidence="1">Leaves</tissue>
    </source>
</reference>
<gene>
    <name evidence="1" type="ORF">HanXRQr2_Chr05g0229131</name>
</gene>
<evidence type="ECO:0000313" key="1">
    <source>
        <dbReference type="EMBL" id="KAF5807047.1"/>
    </source>
</evidence>
<dbReference type="AlphaFoldDB" id="A0A9K3J278"/>